<evidence type="ECO:0000313" key="12">
    <source>
        <dbReference type="EMBL" id="EEN44617.1"/>
    </source>
</evidence>
<keyword evidence="4 10" id="KW-1133">Transmembrane helix</keyword>
<keyword evidence="6 10" id="KW-0472">Membrane</keyword>
<evidence type="ECO:0000256" key="6">
    <source>
        <dbReference type="ARBA" id="ARBA00023136"/>
    </source>
</evidence>
<evidence type="ECO:0000256" key="5">
    <source>
        <dbReference type="ARBA" id="ARBA00023040"/>
    </source>
</evidence>
<evidence type="ECO:0000256" key="7">
    <source>
        <dbReference type="ARBA" id="ARBA00023170"/>
    </source>
</evidence>
<dbReference type="EMBL" id="GG666671">
    <property type="protein sequence ID" value="EEN44617.1"/>
    <property type="molecule type" value="Genomic_DNA"/>
</dbReference>
<keyword evidence="5" id="KW-0297">G-protein coupled receptor</keyword>
<keyword evidence="8" id="KW-0807">Transducer</keyword>
<dbReference type="PRINTS" id="PR00237">
    <property type="entry name" value="GPCRRHODOPSN"/>
</dbReference>
<dbReference type="Pfam" id="PF00001">
    <property type="entry name" value="7tm_1"/>
    <property type="match status" value="1"/>
</dbReference>
<feature type="domain" description="G-protein coupled receptors family 1 profile" evidence="11">
    <location>
        <begin position="39"/>
        <end position="123"/>
    </location>
</feature>
<dbReference type="InterPro" id="IPR017452">
    <property type="entry name" value="GPCR_Rhodpsn_7TM"/>
</dbReference>
<dbReference type="PANTHER" id="PTHR24245">
    <property type="entry name" value="G-PROTEIN COUPLED RECEPTOR"/>
    <property type="match status" value="1"/>
</dbReference>
<feature type="region of interest" description="Disordered" evidence="9">
    <location>
        <begin position="1"/>
        <end position="22"/>
    </location>
</feature>
<proteinExistence type="predicted"/>
<feature type="transmembrane region" description="Helical" evidence="10">
    <location>
        <begin position="59"/>
        <end position="80"/>
    </location>
</feature>
<evidence type="ECO:0000256" key="9">
    <source>
        <dbReference type="SAM" id="MobiDB-lite"/>
    </source>
</evidence>
<evidence type="ECO:0000256" key="2">
    <source>
        <dbReference type="ARBA" id="ARBA00022475"/>
    </source>
</evidence>
<feature type="transmembrane region" description="Helical" evidence="10">
    <location>
        <begin position="27"/>
        <end position="47"/>
    </location>
</feature>
<dbReference type="PROSITE" id="PS50262">
    <property type="entry name" value="G_PROTEIN_RECEP_F1_2"/>
    <property type="match status" value="1"/>
</dbReference>
<keyword evidence="2" id="KW-1003">Cell membrane</keyword>
<evidence type="ECO:0000259" key="11">
    <source>
        <dbReference type="PROSITE" id="PS50262"/>
    </source>
</evidence>
<dbReference type="AlphaFoldDB" id="C3ZS85"/>
<evidence type="ECO:0000256" key="10">
    <source>
        <dbReference type="SAM" id="Phobius"/>
    </source>
</evidence>
<comment type="subcellular location">
    <subcellularLocation>
        <location evidence="1">Cell membrane</location>
        <topology evidence="1">Multi-pass membrane protein</topology>
    </subcellularLocation>
</comment>
<organism>
    <name type="scientific">Branchiostoma floridae</name>
    <name type="common">Florida lancelet</name>
    <name type="synonym">Amphioxus</name>
    <dbReference type="NCBI Taxonomy" id="7739"/>
    <lineage>
        <taxon>Eukaryota</taxon>
        <taxon>Metazoa</taxon>
        <taxon>Chordata</taxon>
        <taxon>Cephalochordata</taxon>
        <taxon>Leptocardii</taxon>
        <taxon>Amphioxiformes</taxon>
        <taxon>Branchiostomatidae</taxon>
        <taxon>Branchiostoma</taxon>
    </lineage>
</organism>
<sequence>MNFSNDSLATNASGPIPSSATSPAEPAVIITVAVLSIIGNLLVIVVTIRRQTFPSASRLFIASMACSDLILGSTFPAMVAPAEAGEWVYADTAVRVCTVIGSPSMVLSLYALAALRKDFWHTLYTTTSRKVLDMANQVDQNIKARFSLGRRKLCRRGHISYPLKTPTRCEILPRWQRATFAPKKAWSIHGRLDTIKVCEGKKILPARAYKLSAMEDNPMIVQTRTVVSEYTHFPTSAGATMNGTIKPSNRSEQAMEAMKSLLAEGNVCRLMVTTMTRGFPTMDSTATVMMTAGSAGDVAEEGTGPDALVARESFEKFISLI</sequence>
<dbReference type="GO" id="GO:0004930">
    <property type="term" value="F:G protein-coupled receptor activity"/>
    <property type="evidence" value="ECO:0007669"/>
    <property type="project" value="UniProtKB-KW"/>
</dbReference>
<dbReference type="GO" id="GO:0005886">
    <property type="term" value="C:plasma membrane"/>
    <property type="evidence" value="ECO:0007669"/>
    <property type="project" value="UniProtKB-SubCell"/>
</dbReference>
<reference evidence="12" key="1">
    <citation type="journal article" date="2008" name="Nature">
        <title>The amphioxus genome and the evolution of the chordate karyotype.</title>
        <authorList>
            <consortium name="US DOE Joint Genome Institute (JGI-PGF)"/>
            <person name="Putnam N.H."/>
            <person name="Butts T."/>
            <person name="Ferrier D.E.K."/>
            <person name="Furlong R.F."/>
            <person name="Hellsten U."/>
            <person name="Kawashima T."/>
            <person name="Robinson-Rechavi M."/>
            <person name="Shoguchi E."/>
            <person name="Terry A."/>
            <person name="Yu J.-K."/>
            <person name="Benito-Gutierrez E.L."/>
            <person name="Dubchak I."/>
            <person name="Garcia-Fernandez J."/>
            <person name="Gibson-Brown J.J."/>
            <person name="Grigoriev I.V."/>
            <person name="Horton A.C."/>
            <person name="de Jong P.J."/>
            <person name="Jurka J."/>
            <person name="Kapitonov V.V."/>
            <person name="Kohara Y."/>
            <person name="Kuroki Y."/>
            <person name="Lindquist E."/>
            <person name="Lucas S."/>
            <person name="Osoegawa K."/>
            <person name="Pennacchio L.A."/>
            <person name="Salamov A.A."/>
            <person name="Satou Y."/>
            <person name="Sauka-Spengler T."/>
            <person name="Schmutz J."/>
            <person name="Shin-I T."/>
            <person name="Toyoda A."/>
            <person name="Bronner-Fraser M."/>
            <person name="Fujiyama A."/>
            <person name="Holland L.Z."/>
            <person name="Holland P.W.H."/>
            <person name="Satoh N."/>
            <person name="Rokhsar D.S."/>
        </authorList>
    </citation>
    <scope>NUCLEOTIDE SEQUENCE [LARGE SCALE GENOMIC DNA]</scope>
    <source>
        <strain evidence="12">S238N-H82</strain>
        <tissue evidence="12">Testes</tissue>
    </source>
</reference>
<dbReference type="PANTHER" id="PTHR24245:SF0">
    <property type="entry name" value="G-PROTEIN COUPLED RECEPTORS FAMILY 1 PROFILE DOMAIN-CONTAINING PROTEIN"/>
    <property type="match status" value="1"/>
</dbReference>
<dbReference type="InterPro" id="IPR051880">
    <property type="entry name" value="GPC_Orphan_Receptors"/>
</dbReference>
<evidence type="ECO:0000256" key="8">
    <source>
        <dbReference type="ARBA" id="ARBA00023224"/>
    </source>
</evidence>
<dbReference type="InterPro" id="IPR000276">
    <property type="entry name" value="GPCR_Rhodpsn"/>
</dbReference>
<keyword evidence="7" id="KW-0675">Receptor</keyword>
<evidence type="ECO:0000256" key="4">
    <source>
        <dbReference type="ARBA" id="ARBA00022989"/>
    </source>
</evidence>
<name>C3ZS85_BRAFL</name>
<dbReference type="InParanoid" id="C3ZS85"/>
<dbReference type="Gene3D" id="1.20.1070.10">
    <property type="entry name" value="Rhodopsin 7-helix transmembrane proteins"/>
    <property type="match status" value="1"/>
</dbReference>
<keyword evidence="3 10" id="KW-0812">Transmembrane</keyword>
<accession>C3ZS85</accession>
<evidence type="ECO:0000256" key="1">
    <source>
        <dbReference type="ARBA" id="ARBA00004651"/>
    </source>
</evidence>
<feature type="transmembrane region" description="Helical" evidence="10">
    <location>
        <begin position="92"/>
        <end position="115"/>
    </location>
</feature>
<dbReference type="CDD" id="cd00637">
    <property type="entry name" value="7tm_classA_rhodopsin-like"/>
    <property type="match status" value="1"/>
</dbReference>
<evidence type="ECO:0000256" key="3">
    <source>
        <dbReference type="ARBA" id="ARBA00022692"/>
    </source>
</evidence>
<dbReference type="SUPFAM" id="SSF81321">
    <property type="entry name" value="Family A G protein-coupled receptor-like"/>
    <property type="match status" value="1"/>
</dbReference>
<protein>
    <recommendedName>
        <fullName evidence="11">G-protein coupled receptors family 1 profile domain-containing protein</fullName>
    </recommendedName>
</protein>
<gene>
    <name evidence="12" type="ORF">BRAFLDRAFT_107513</name>
</gene>